<dbReference type="Gene3D" id="1.25.40.10">
    <property type="entry name" value="Tetratricopeptide repeat domain"/>
    <property type="match status" value="1"/>
</dbReference>
<keyword evidence="3" id="KW-1133">Transmembrane helix</keyword>
<keyword evidence="3" id="KW-0812">Transmembrane</keyword>
<evidence type="ECO:0000256" key="2">
    <source>
        <dbReference type="SAM" id="MobiDB-lite"/>
    </source>
</evidence>
<gene>
    <name evidence="4" type="ORF">SAMN04489712_11556</name>
</gene>
<organism evidence="4 5">
    <name type="scientific">Thermomonospora echinospora</name>
    <dbReference type="NCBI Taxonomy" id="1992"/>
    <lineage>
        <taxon>Bacteria</taxon>
        <taxon>Bacillati</taxon>
        <taxon>Actinomycetota</taxon>
        <taxon>Actinomycetes</taxon>
        <taxon>Streptosporangiales</taxon>
        <taxon>Thermomonosporaceae</taxon>
        <taxon>Thermomonospora</taxon>
    </lineage>
</organism>
<accession>A0A1H6DB38</accession>
<feature type="region of interest" description="Disordered" evidence="2">
    <location>
        <begin position="1"/>
        <end position="61"/>
    </location>
</feature>
<evidence type="ECO:0000313" key="4">
    <source>
        <dbReference type="EMBL" id="SEG82647.1"/>
    </source>
</evidence>
<reference evidence="5" key="1">
    <citation type="submission" date="2016-10" db="EMBL/GenBank/DDBJ databases">
        <authorList>
            <person name="Varghese N."/>
            <person name="Submissions S."/>
        </authorList>
    </citation>
    <scope>NUCLEOTIDE SEQUENCE [LARGE SCALE GENOMIC DNA]</scope>
    <source>
        <strain evidence="5">DSM 43163</strain>
    </source>
</reference>
<dbReference type="InterPro" id="IPR011990">
    <property type="entry name" value="TPR-like_helical_dom_sf"/>
</dbReference>
<dbReference type="SMART" id="SM00028">
    <property type="entry name" value="TPR"/>
    <property type="match status" value="1"/>
</dbReference>
<name>A0A1H6DB38_9ACTN</name>
<dbReference type="OrthoDB" id="9814944at2"/>
<keyword evidence="5" id="KW-1185">Reference proteome</keyword>
<dbReference type="SUPFAM" id="SSF48452">
    <property type="entry name" value="TPR-like"/>
    <property type="match status" value="1"/>
</dbReference>
<dbReference type="Proteomes" id="UP000236723">
    <property type="component" value="Unassembled WGS sequence"/>
</dbReference>
<protein>
    <submittedName>
        <fullName evidence="4">Tetratricopeptide repeat-containing protein</fullName>
    </submittedName>
</protein>
<evidence type="ECO:0000313" key="5">
    <source>
        <dbReference type="Proteomes" id="UP000236723"/>
    </source>
</evidence>
<dbReference type="PROSITE" id="PS50005">
    <property type="entry name" value="TPR"/>
    <property type="match status" value="1"/>
</dbReference>
<feature type="repeat" description="TPR" evidence="1">
    <location>
        <begin position="289"/>
        <end position="322"/>
    </location>
</feature>
<dbReference type="Pfam" id="PF13428">
    <property type="entry name" value="TPR_14"/>
    <property type="match status" value="1"/>
</dbReference>
<dbReference type="EMBL" id="FNVO01000015">
    <property type="protein sequence ID" value="SEG82647.1"/>
    <property type="molecule type" value="Genomic_DNA"/>
</dbReference>
<evidence type="ECO:0000256" key="3">
    <source>
        <dbReference type="SAM" id="Phobius"/>
    </source>
</evidence>
<proteinExistence type="predicted"/>
<feature type="transmembrane region" description="Helical" evidence="3">
    <location>
        <begin position="64"/>
        <end position="88"/>
    </location>
</feature>
<keyword evidence="3" id="KW-0472">Membrane</keyword>
<dbReference type="RefSeq" id="WP_103941679.1">
    <property type="nucleotide sequence ID" value="NZ_FNVO01000015.1"/>
</dbReference>
<dbReference type="AlphaFoldDB" id="A0A1H6DB38"/>
<dbReference type="InterPro" id="IPR019734">
    <property type="entry name" value="TPR_rpt"/>
</dbReference>
<keyword evidence="1" id="KW-0802">TPR repeat</keyword>
<sequence length="483" mass="52867">MAAETNGSPETENEADLGGTGNGTGATRGHDNALPAEVTPDERPGRESQEREPPEREDGRWRKLAPWGGVLVTVIGLVSAVVGIPGAWPAFWQVLPFTDPPPLNGAVNIVVSPIAIDAPKKTDKDHKTARQFGDALLAMVQDEIAEPGRIEVGPAADDDVGVYRTEAGRAERLGRDLSSRGGHIAISGTLIPGTVDRLRVEVYLDRNKLDEAYQLGGLQPMSTADFGDISTNPAARRNAQDFLLRKARLYARLLVAVGEYAAGGEQGLDKSIKAMRALQPQLSGTAERSFGWLLIGNAEARAKRRDEAVRAYRKALEADPDSIRAELGLAEIAYLRAGGTFSGEMCTPRVSRVPVLRRLERQYQDLTAGLGDDRHDLRPRVQFALARTRLCLLLVRGKGPIEQIEDGFLATAATWEDDTRKTWLRTLTADAYAMLGETSMLRLVDRGPDPVTAARYFRAAAETAPDTERRTAYRDRYHELTRR</sequence>
<evidence type="ECO:0000256" key="1">
    <source>
        <dbReference type="PROSITE-ProRule" id="PRU00339"/>
    </source>
</evidence>
<feature type="compositionally biased region" description="Polar residues" evidence="2">
    <location>
        <begin position="1"/>
        <end position="10"/>
    </location>
</feature>
<feature type="compositionally biased region" description="Basic and acidic residues" evidence="2">
    <location>
        <begin position="40"/>
        <end position="61"/>
    </location>
</feature>